<dbReference type="VEuPathDB" id="TrichDB:TVAG_313840"/>
<gene>
    <name evidence="1" type="ORF">TVAG_313840</name>
</gene>
<dbReference type="InParanoid" id="A2EKI2"/>
<reference evidence="1" key="1">
    <citation type="submission" date="2006-10" db="EMBL/GenBank/DDBJ databases">
        <authorList>
            <person name="Amadeo P."/>
            <person name="Zhao Q."/>
            <person name="Wortman J."/>
            <person name="Fraser-Liggett C."/>
            <person name="Carlton J."/>
        </authorList>
    </citation>
    <scope>NUCLEOTIDE SEQUENCE</scope>
    <source>
        <strain evidence="1">G3</strain>
    </source>
</reference>
<reference evidence="1" key="2">
    <citation type="journal article" date="2007" name="Science">
        <title>Draft genome sequence of the sexually transmitted pathogen Trichomonas vaginalis.</title>
        <authorList>
            <person name="Carlton J.M."/>
            <person name="Hirt R.P."/>
            <person name="Silva J.C."/>
            <person name="Delcher A.L."/>
            <person name="Schatz M."/>
            <person name="Zhao Q."/>
            <person name="Wortman J.R."/>
            <person name="Bidwell S.L."/>
            <person name="Alsmark U.C.M."/>
            <person name="Besteiro S."/>
            <person name="Sicheritz-Ponten T."/>
            <person name="Noel C.J."/>
            <person name="Dacks J.B."/>
            <person name="Foster P.G."/>
            <person name="Simillion C."/>
            <person name="Van de Peer Y."/>
            <person name="Miranda-Saavedra D."/>
            <person name="Barton G.J."/>
            <person name="Westrop G.D."/>
            <person name="Mueller S."/>
            <person name="Dessi D."/>
            <person name="Fiori P.L."/>
            <person name="Ren Q."/>
            <person name="Paulsen I."/>
            <person name="Zhang H."/>
            <person name="Bastida-Corcuera F.D."/>
            <person name="Simoes-Barbosa A."/>
            <person name="Brown M.T."/>
            <person name="Hayes R.D."/>
            <person name="Mukherjee M."/>
            <person name="Okumura C.Y."/>
            <person name="Schneider R."/>
            <person name="Smith A.J."/>
            <person name="Vanacova S."/>
            <person name="Villalvazo M."/>
            <person name="Haas B.J."/>
            <person name="Pertea M."/>
            <person name="Feldblyum T.V."/>
            <person name="Utterback T.R."/>
            <person name="Shu C.L."/>
            <person name="Osoegawa K."/>
            <person name="de Jong P.J."/>
            <person name="Hrdy I."/>
            <person name="Horvathova L."/>
            <person name="Zubacova Z."/>
            <person name="Dolezal P."/>
            <person name="Malik S.B."/>
            <person name="Logsdon J.M. Jr."/>
            <person name="Henze K."/>
            <person name="Gupta A."/>
            <person name="Wang C.C."/>
            <person name="Dunne R.L."/>
            <person name="Upcroft J.A."/>
            <person name="Upcroft P."/>
            <person name="White O."/>
            <person name="Salzberg S.L."/>
            <person name="Tang P."/>
            <person name="Chiu C.-H."/>
            <person name="Lee Y.-S."/>
            <person name="Embley T.M."/>
            <person name="Coombs G.H."/>
            <person name="Mottram J.C."/>
            <person name="Tachezy J."/>
            <person name="Fraser-Liggett C.M."/>
            <person name="Johnson P.J."/>
        </authorList>
    </citation>
    <scope>NUCLEOTIDE SEQUENCE [LARGE SCALE GENOMIC DNA]</scope>
    <source>
        <strain evidence="1">G3</strain>
    </source>
</reference>
<accession>A2EKI2</accession>
<dbReference type="OrthoDB" id="10679469at2759"/>
<name>A2EKI2_TRIV3</name>
<dbReference type="KEGG" id="tva:4764694"/>
<evidence type="ECO:0000313" key="1">
    <source>
        <dbReference type="EMBL" id="EAY06809.1"/>
    </source>
</evidence>
<dbReference type="Proteomes" id="UP000001542">
    <property type="component" value="Unassembled WGS sequence"/>
</dbReference>
<sequence>MQNSFYHFIRESSCFKLIAYPFVDINTTCVAHLNPFAKLASNASIFNALNAST</sequence>
<keyword evidence="2" id="KW-1185">Reference proteome</keyword>
<proteinExistence type="predicted"/>
<dbReference type="EMBL" id="DS113414">
    <property type="protein sequence ID" value="EAY06809.1"/>
    <property type="molecule type" value="Genomic_DNA"/>
</dbReference>
<protein>
    <submittedName>
        <fullName evidence="1">Uncharacterized protein</fullName>
    </submittedName>
</protein>
<organism evidence="1 2">
    <name type="scientific">Trichomonas vaginalis (strain ATCC PRA-98 / G3)</name>
    <dbReference type="NCBI Taxonomy" id="412133"/>
    <lineage>
        <taxon>Eukaryota</taxon>
        <taxon>Metamonada</taxon>
        <taxon>Parabasalia</taxon>
        <taxon>Trichomonadida</taxon>
        <taxon>Trichomonadidae</taxon>
        <taxon>Trichomonas</taxon>
    </lineage>
</organism>
<evidence type="ECO:0000313" key="2">
    <source>
        <dbReference type="Proteomes" id="UP000001542"/>
    </source>
</evidence>
<dbReference type="AlphaFoldDB" id="A2EKI2"/>
<dbReference type="RefSeq" id="XP_001319032.1">
    <property type="nucleotide sequence ID" value="XM_001318997.1"/>
</dbReference>
<dbReference type="VEuPathDB" id="TrichDB:TVAGG3_0412010"/>